<dbReference type="AlphaFoldDB" id="A0A377XHI5"/>
<evidence type="ECO:0000313" key="1">
    <source>
        <dbReference type="EMBL" id="STT82776.1"/>
    </source>
</evidence>
<accession>A0A377XHI5</accession>
<dbReference type="EMBL" id="UGLH01000006">
    <property type="protein sequence ID" value="STT82776.1"/>
    <property type="molecule type" value="Genomic_DNA"/>
</dbReference>
<proteinExistence type="predicted"/>
<evidence type="ECO:0000313" key="2">
    <source>
        <dbReference type="Proteomes" id="UP000254340"/>
    </source>
</evidence>
<protein>
    <submittedName>
        <fullName evidence="1">D-serine dehydratase transcriptional activator</fullName>
    </submittedName>
</protein>
<reference evidence="1 2" key="1">
    <citation type="submission" date="2018-06" db="EMBL/GenBank/DDBJ databases">
        <authorList>
            <consortium name="Pathogen Informatics"/>
            <person name="Doyle S."/>
        </authorList>
    </citation>
    <scope>NUCLEOTIDE SEQUENCE [LARGE SCALE GENOMIC DNA]</scope>
    <source>
        <strain evidence="1 2">NCTC5047</strain>
    </source>
</reference>
<sequence length="60" mass="6634">MNHVGVAMGRKRLVQKRLESGELIAPFGDMTLKCHQHYYMTTLRAVSGRKSTPLSSGCIA</sequence>
<name>A0A377XHI5_KLEPN</name>
<dbReference type="Proteomes" id="UP000254340">
    <property type="component" value="Unassembled WGS sequence"/>
</dbReference>
<gene>
    <name evidence="1" type="ORF">NCTC5047_03750</name>
</gene>
<organism evidence="1 2">
    <name type="scientific">Klebsiella pneumoniae</name>
    <dbReference type="NCBI Taxonomy" id="573"/>
    <lineage>
        <taxon>Bacteria</taxon>
        <taxon>Pseudomonadati</taxon>
        <taxon>Pseudomonadota</taxon>
        <taxon>Gammaproteobacteria</taxon>
        <taxon>Enterobacterales</taxon>
        <taxon>Enterobacteriaceae</taxon>
        <taxon>Klebsiella/Raoultella group</taxon>
        <taxon>Klebsiella</taxon>
        <taxon>Klebsiella pneumoniae complex</taxon>
    </lineage>
</organism>